<dbReference type="GO" id="GO:0016020">
    <property type="term" value="C:membrane"/>
    <property type="evidence" value="ECO:0007669"/>
    <property type="project" value="InterPro"/>
</dbReference>
<dbReference type="SUPFAM" id="SSF57501">
    <property type="entry name" value="Cystine-knot cytokines"/>
    <property type="match status" value="1"/>
</dbReference>
<dbReference type="Gene3D" id="2.10.90.10">
    <property type="entry name" value="Cystine-knot cytokines"/>
    <property type="match status" value="1"/>
</dbReference>
<dbReference type="InterPro" id="IPR000072">
    <property type="entry name" value="PDGF/VEGF_dom"/>
</dbReference>
<protein>
    <recommendedName>
        <fullName evidence="1">Platelet-derived growth factor (PDGF) family profile domain-containing protein</fullName>
    </recommendedName>
</protein>
<dbReference type="PROSITE" id="PS50278">
    <property type="entry name" value="PDGF_2"/>
    <property type="match status" value="1"/>
</dbReference>
<keyword evidence="3" id="KW-1185">Reference proteome</keyword>
<evidence type="ECO:0000259" key="1">
    <source>
        <dbReference type="PROSITE" id="PS50278"/>
    </source>
</evidence>
<evidence type="ECO:0000313" key="3">
    <source>
        <dbReference type="Proteomes" id="UP000625711"/>
    </source>
</evidence>
<dbReference type="PANTHER" id="PTHR21719">
    <property type="entry name" value="FI06402P-RELATED"/>
    <property type="match status" value="1"/>
</dbReference>
<dbReference type="Proteomes" id="UP000625711">
    <property type="component" value="Unassembled WGS sequence"/>
</dbReference>
<gene>
    <name evidence="2" type="ORF">GWI33_008364</name>
</gene>
<reference evidence="2" key="1">
    <citation type="submission" date="2020-08" db="EMBL/GenBank/DDBJ databases">
        <title>Genome sequencing and assembly of the red palm weevil Rhynchophorus ferrugineus.</title>
        <authorList>
            <person name="Dias G.B."/>
            <person name="Bergman C.M."/>
            <person name="Manee M."/>
        </authorList>
    </citation>
    <scope>NUCLEOTIDE SEQUENCE</scope>
    <source>
        <strain evidence="2">AA-2017</strain>
        <tissue evidence="2">Whole larva</tissue>
    </source>
</reference>
<sequence>MLNLVDSRSVIKIIPYELIMDTVNEHSCHRPKPTVVTISDLLATTNNDDLRFALLYDPPSVVLHQCGGSGCCQSKSETCTHSEHEELFLEIAYLSDPDYVKKTYLLAWNHTACKCAAKNNNRVL</sequence>
<name>A0A834MJD7_RHYFE</name>
<dbReference type="GO" id="GO:0008083">
    <property type="term" value="F:growth factor activity"/>
    <property type="evidence" value="ECO:0007669"/>
    <property type="project" value="InterPro"/>
</dbReference>
<proteinExistence type="predicted"/>
<accession>A0A834MJD7</accession>
<evidence type="ECO:0000313" key="2">
    <source>
        <dbReference type="EMBL" id="KAF7286063.1"/>
    </source>
</evidence>
<dbReference type="AlphaFoldDB" id="A0A834MJD7"/>
<dbReference type="GO" id="GO:0035099">
    <property type="term" value="P:hemocyte migration"/>
    <property type="evidence" value="ECO:0007669"/>
    <property type="project" value="TreeGrafter"/>
</dbReference>
<dbReference type="PANTHER" id="PTHR21719:SF1">
    <property type="entry name" value="FI06402P-RELATED"/>
    <property type="match status" value="1"/>
</dbReference>
<feature type="domain" description="Platelet-derived growth factor (PDGF) family profile" evidence="1">
    <location>
        <begin position="30"/>
        <end position="120"/>
    </location>
</feature>
<comment type="caution">
    <text evidence="2">The sequence shown here is derived from an EMBL/GenBank/DDBJ whole genome shotgun (WGS) entry which is preliminary data.</text>
</comment>
<dbReference type="InterPro" id="IPR029034">
    <property type="entry name" value="Cystine-knot_cytokine"/>
</dbReference>
<dbReference type="EMBL" id="JAACXV010000039">
    <property type="protein sequence ID" value="KAF7286063.1"/>
    <property type="molecule type" value="Genomic_DNA"/>
</dbReference>
<dbReference type="Pfam" id="PF00341">
    <property type="entry name" value="PDGF"/>
    <property type="match status" value="1"/>
</dbReference>
<organism evidence="2 3">
    <name type="scientific">Rhynchophorus ferrugineus</name>
    <name type="common">Red palm weevil</name>
    <name type="synonym">Curculio ferrugineus</name>
    <dbReference type="NCBI Taxonomy" id="354439"/>
    <lineage>
        <taxon>Eukaryota</taxon>
        <taxon>Metazoa</taxon>
        <taxon>Ecdysozoa</taxon>
        <taxon>Arthropoda</taxon>
        <taxon>Hexapoda</taxon>
        <taxon>Insecta</taxon>
        <taxon>Pterygota</taxon>
        <taxon>Neoptera</taxon>
        <taxon>Endopterygota</taxon>
        <taxon>Coleoptera</taxon>
        <taxon>Polyphaga</taxon>
        <taxon>Cucujiformia</taxon>
        <taxon>Curculionidae</taxon>
        <taxon>Dryophthorinae</taxon>
        <taxon>Rhynchophorus</taxon>
    </lineage>
</organism>
<dbReference type="OrthoDB" id="6677701at2759"/>